<feature type="compositionally biased region" description="Polar residues" evidence="8">
    <location>
        <begin position="832"/>
        <end position="843"/>
    </location>
</feature>
<dbReference type="Pfam" id="PF00672">
    <property type="entry name" value="HAMP"/>
    <property type="match status" value="1"/>
</dbReference>
<sequence>MKIQTKLITAFISMTLVSLGTLGILVTNHATQTVEHEVSNALNTLADEKLKWIYQYIKDKEQTVISLAHLPVMTDALGEFTQAFQKNIDGNEYQQTDLKFRNHLSQLKEQLNTYDLILISPNGDIVFTVIRESDFGSNLNYGELKNTQLAAAYRQATTLLETRITKFEPYAPSQWQNEQTTIENENQSAFIAAPVFKDEQLVGAVAVQYSSNDYYHLAEDYTGLKQTGEIVIGKQDKKYALVIAPLRHYPQAAFNLRFPIGSRVGLPLQSSVQGEKGAGYSVDYDNNHIIAAWRYIPELEWGLVVKLDSEEALASANQLEQQLLILGVIITSLTIGIAIYISRRLTAPLQRLVDTTHRIASGDLSPHKETSSDEIGQLGKAINHMLTVRRSYEQQIAHESKIAQQALKELSIQKYALDQHALVTITDNKGIITFVNDKFIEVSGYSRTELLGQSHQMLTADDQDESVIQSMYQTLSRGQVWHDEICNKHKSGSRYWLDSTIVPYLDDDQHPKNYISIHTEITNKKNTELELLRSEAQLRGMLNSVVDAIIMINEESIIQTINQSALAMFDYELDDILHQNITALMPSSSRLAHSAGMERYLSTGITKVIGATTEVIGLKRNGTEFPMEIFVSEIYIAKQRYFTASAHDLTQRKLNEAKLIEAKNAAQQAAKIKNDFLAKVSHDIRVPINGILAILRLLQNDQLTPEQQQYIQMVRASTESLYELLNDILDFSKIEAGKLELEFIEFDLLNVIGNLAKTLNPLAINKGLELILDTTGIHHPIVTGDPTRVRQLLKNLVRNAIKYTEAGEIIVRVALLEPKKEPQKEPKEKTRTTAPRNTMTPQPEQRIVLSGSVQDTGIGIPVMQQESLFQSLSEADTSLLRKTPGTRLGLSISKKLCHLMKGDLQVTSQLNKGSTFSFELQLQASQTSLTEPPPITLQGLDILIADTNTSHRKVLAIHLQQWGATTHETGDAESTLLAMQEHLNTNGSTNFSVVFIDEKITESDNGVLINIIQSNETFTHVRLILMTSSDNQIIPSDYANHQFDGRLSKPFTQREISSTLRTLLPQPATTLIDQAPLDQAPLKQPSSDQAFIEKSEKAHQPLAEVDYDLGQPCWPESCRVLLVESSQINQAVTHSLIESMNLRCDIAGNGEEAITVLKAALNKAPYDLILMDSQMPEQEGFKTTESIRKGLAGEKHCKCPVIAMSSEAQASIQFDYNRSGMNDYLRKPIDPEELKALLIKWLIPSND</sequence>
<dbReference type="Pfam" id="PF13426">
    <property type="entry name" value="PAS_9"/>
    <property type="match status" value="2"/>
</dbReference>
<dbReference type="SMART" id="SM00388">
    <property type="entry name" value="HisKA"/>
    <property type="match status" value="1"/>
</dbReference>
<dbReference type="SUPFAM" id="SSF158472">
    <property type="entry name" value="HAMP domain-like"/>
    <property type="match status" value="1"/>
</dbReference>
<evidence type="ECO:0000256" key="6">
    <source>
        <dbReference type="ARBA" id="ARBA00022777"/>
    </source>
</evidence>
<keyword evidence="9" id="KW-1133">Transmembrane helix</keyword>
<dbReference type="InterPro" id="IPR036890">
    <property type="entry name" value="HATPase_C_sf"/>
</dbReference>
<dbReference type="SUPFAM" id="SSF55785">
    <property type="entry name" value="PYP-like sensor domain (PAS domain)"/>
    <property type="match status" value="2"/>
</dbReference>
<evidence type="ECO:0000256" key="2">
    <source>
        <dbReference type="ARBA" id="ARBA00004370"/>
    </source>
</evidence>
<dbReference type="Proteomes" id="UP001501565">
    <property type="component" value="Unassembled WGS sequence"/>
</dbReference>
<evidence type="ECO:0000259" key="14">
    <source>
        <dbReference type="PROSITE" id="PS50885"/>
    </source>
</evidence>
<feature type="transmembrane region" description="Helical" evidence="9">
    <location>
        <begin position="7"/>
        <end position="26"/>
    </location>
</feature>
<dbReference type="SMART" id="SM00448">
    <property type="entry name" value="REC"/>
    <property type="match status" value="2"/>
</dbReference>
<dbReference type="CDD" id="cd16922">
    <property type="entry name" value="HATPase_EvgS-ArcB-TorS-like"/>
    <property type="match status" value="1"/>
</dbReference>
<dbReference type="PANTHER" id="PTHR45339:SF5">
    <property type="entry name" value="HISTIDINE KINASE"/>
    <property type="match status" value="1"/>
</dbReference>
<accession>A0ABP7MYP4</accession>
<keyword evidence="5" id="KW-0808">Transferase</keyword>
<dbReference type="PROSITE" id="PS50113">
    <property type="entry name" value="PAC"/>
    <property type="match status" value="1"/>
</dbReference>
<dbReference type="SMART" id="SM00091">
    <property type="entry name" value="PAS"/>
    <property type="match status" value="2"/>
</dbReference>
<dbReference type="CDD" id="cd00130">
    <property type="entry name" value="PAS"/>
    <property type="match status" value="2"/>
</dbReference>
<dbReference type="SUPFAM" id="SSF47384">
    <property type="entry name" value="Homodimeric domain of signal transducing histidine kinase"/>
    <property type="match status" value="1"/>
</dbReference>
<keyword evidence="9" id="KW-0812">Transmembrane</keyword>
<evidence type="ECO:0000256" key="5">
    <source>
        <dbReference type="ARBA" id="ARBA00022679"/>
    </source>
</evidence>
<feature type="domain" description="Histidine kinase" evidence="10">
    <location>
        <begin position="679"/>
        <end position="924"/>
    </location>
</feature>
<dbReference type="PRINTS" id="PR00344">
    <property type="entry name" value="BCTRLSENSOR"/>
</dbReference>
<feature type="compositionally biased region" description="Basic and acidic residues" evidence="8">
    <location>
        <begin position="820"/>
        <end position="831"/>
    </location>
</feature>
<dbReference type="InterPro" id="IPR003660">
    <property type="entry name" value="HAMP_dom"/>
</dbReference>
<dbReference type="SUPFAM" id="SSF52172">
    <property type="entry name" value="CheY-like"/>
    <property type="match status" value="2"/>
</dbReference>
<protein>
    <recommendedName>
        <fullName evidence="3">histidine kinase</fullName>
        <ecNumber evidence="3">2.7.13.3</ecNumber>
    </recommendedName>
</protein>
<dbReference type="Pfam" id="PF02518">
    <property type="entry name" value="HATPase_c"/>
    <property type="match status" value="1"/>
</dbReference>
<evidence type="ECO:0000313" key="16">
    <source>
        <dbReference type="Proteomes" id="UP001501565"/>
    </source>
</evidence>
<dbReference type="Pfam" id="PF00072">
    <property type="entry name" value="Response_reg"/>
    <property type="match status" value="1"/>
</dbReference>
<feature type="domain" description="HAMP" evidence="14">
    <location>
        <begin position="343"/>
        <end position="394"/>
    </location>
</feature>
<dbReference type="Gene3D" id="1.10.287.130">
    <property type="match status" value="1"/>
</dbReference>
<dbReference type="InterPro" id="IPR004358">
    <property type="entry name" value="Sig_transdc_His_kin-like_C"/>
</dbReference>
<feature type="domain" description="PAC" evidence="13">
    <location>
        <begin position="481"/>
        <end position="533"/>
    </location>
</feature>
<feature type="domain" description="Response regulatory" evidence="11">
    <location>
        <begin position="941"/>
        <end position="1064"/>
    </location>
</feature>
<dbReference type="InterPro" id="IPR000014">
    <property type="entry name" value="PAS"/>
</dbReference>
<dbReference type="NCBIfam" id="TIGR00229">
    <property type="entry name" value="sensory_box"/>
    <property type="match status" value="2"/>
</dbReference>
<keyword evidence="4 7" id="KW-0597">Phosphoprotein</keyword>
<dbReference type="InterPro" id="IPR000700">
    <property type="entry name" value="PAS-assoc_C"/>
</dbReference>
<keyword evidence="9" id="KW-0472">Membrane</keyword>
<dbReference type="EMBL" id="BAABBN010000007">
    <property type="protein sequence ID" value="GAA3930920.1"/>
    <property type="molecule type" value="Genomic_DNA"/>
</dbReference>
<proteinExistence type="predicted"/>
<dbReference type="InterPro" id="IPR011006">
    <property type="entry name" value="CheY-like_superfamily"/>
</dbReference>
<dbReference type="SMART" id="SM00304">
    <property type="entry name" value="HAMP"/>
    <property type="match status" value="1"/>
</dbReference>
<evidence type="ECO:0000259" key="10">
    <source>
        <dbReference type="PROSITE" id="PS50109"/>
    </source>
</evidence>
<evidence type="ECO:0000259" key="11">
    <source>
        <dbReference type="PROSITE" id="PS50110"/>
    </source>
</evidence>
<dbReference type="InterPro" id="IPR035965">
    <property type="entry name" value="PAS-like_dom_sf"/>
</dbReference>
<keyword evidence="16" id="KW-1185">Reference proteome</keyword>
<dbReference type="InterPro" id="IPR001789">
    <property type="entry name" value="Sig_transdc_resp-reg_receiver"/>
</dbReference>
<evidence type="ECO:0000256" key="7">
    <source>
        <dbReference type="PROSITE-ProRule" id="PRU00169"/>
    </source>
</evidence>
<dbReference type="InterPro" id="IPR005467">
    <property type="entry name" value="His_kinase_dom"/>
</dbReference>
<dbReference type="Gene3D" id="3.30.450.20">
    <property type="entry name" value="PAS domain"/>
    <property type="match status" value="2"/>
</dbReference>
<dbReference type="CDD" id="cd00082">
    <property type="entry name" value="HisKA"/>
    <property type="match status" value="1"/>
</dbReference>
<organism evidence="15 16">
    <name type="scientific">Litoribacillus peritrichatus</name>
    <dbReference type="NCBI Taxonomy" id="718191"/>
    <lineage>
        <taxon>Bacteria</taxon>
        <taxon>Pseudomonadati</taxon>
        <taxon>Pseudomonadota</taxon>
        <taxon>Gammaproteobacteria</taxon>
        <taxon>Oceanospirillales</taxon>
        <taxon>Oceanospirillaceae</taxon>
        <taxon>Litoribacillus</taxon>
    </lineage>
</organism>
<name>A0ABP7MYP4_9GAMM</name>
<dbReference type="Pfam" id="PF00512">
    <property type="entry name" value="HisKA"/>
    <property type="match status" value="1"/>
</dbReference>
<dbReference type="SMART" id="SM00086">
    <property type="entry name" value="PAC"/>
    <property type="match status" value="2"/>
</dbReference>
<evidence type="ECO:0000259" key="12">
    <source>
        <dbReference type="PROSITE" id="PS50112"/>
    </source>
</evidence>
<dbReference type="Gene3D" id="3.40.50.2300">
    <property type="match status" value="2"/>
</dbReference>
<feature type="domain" description="Response regulatory" evidence="11">
    <location>
        <begin position="1119"/>
        <end position="1242"/>
    </location>
</feature>
<keyword evidence="6" id="KW-0418">Kinase</keyword>
<dbReference type="InterPro" id="IPR036097">
    <property type="entry name" value="HisK_dim/P_sf"/>
</dbReference>
<feature type="region of interest" description="Disordered" evidence="8">
    <location>
        <begin position="820"/>
        <end position="843"/>
    </location>
</feature>
<evidence type="ECO:0000256" key="9">
    <source>
        <dbReference type="SAM" id="Phobius"/>
    </source>
</evidence>
<dbReference type="SUPFAM" id="SSF55874">
    <property type="entry name" value="ATPase domain of HSP90 chaperone/DNA topoisomerase II/histidine kinase"/>
    <property type="match status" value="1"/>
</dbReference>
<dbReference type="Gene3D" id="3.30.565.10">
    <property type="entry name" value="Histidine kinase-like ATPase, C-terminal domain"/>
    <property type="match status" value="1"/>
</dbReference>
<comment type="catalytic activity">
    <reaction evidence="1">
        <text>ATP + protein L-histidine = ADP + protein N-phospho-L-histidine.</text>
        <dbReference type="EC" id="2.7.13.3"/>
    </reaction>
</comment>
<feature type="modified residue" description="4-aspartylphosphate" evidence="7">
    <location>
        <position position="1172"/>
    </location>
</feature>
<evidence type="ECO:0000256" key="4">
    <source>
        <dbReference type="ARBA" id="ARBA00022553"/>
    </source>
</evidence>
<evidence type="ECO:0000256" key="1">
    <source>
        <dbReference type="ARBA" id="ARBA00000085"/>
    </source>
</evidence>
<gene>
    <name evidence="15" type="ORF">GCM10022277_29560</name>
</gene>
<reference evidence="16" key="1">
    <citation type="journal article" date="2019" name="Int. J. Syst. Evol. Microbiol.">
        <title>The Global Catalogue of Microorganisms (GCM) 10K type strain sequencing project: providing services to taxonomists for standard genome sequencing and annotation.</title>
        <authorList>
            <consortium name="The Broad Institute Genomics Platform"/>
            <consortium name="The Broad Institute Genome Sequencing Center for Infectious Disease"/>
            <person name="Wu L."/>
            <person name="Ma J."/>
        </authorList>
    </citation>
    <scope>NUCLEOTIDE SEQUENCE [LARGE SCALE GENOMIC DNA]</scope>
    <source>
        <strain evidence="16">JCM 17551</strain>
    </source>
</reference>
<dbReference type="RefSeq" id="WP_344799332.1">
    <property type="nucleotide sequence ID" value="NZ_BAABBN010000007.1"/>
</dbReference>
<dbReference type="PROSITE" id="PS50109">
    <property type="entry name" value="HIS_KIN"/>
    <property type="match status" value="1"/>
</dbReference>
<dbReference type="CDD" id="cd06225">
    <property type="entry name" value="HAMP"/>
    <property type="match status" value="1"/>
</dbReference>
<evidence type="ECO:0000256" key="8">
    <source>
        <dbReference type="SAM" id="MobiDB-lite"/>
    </source>
</evidence>
<feature type="domain" description="PAS" evidence="12">
    <location>
        <begin position="423"/>
        <end position="478"/>
    </location>
</feature>
<dbReference type="InterPro" id="IPR003594">
    <property type="entry name" value="HATPase_dom"/>
</dbReference>
<dbReference type="PANTHER" id="PTHR45339">
    <property type="entry name" value="HYBRID SIGNAL TRANSDUCTION HISTIDINE KINASE J"/>
    <property type="match status" value="1"/>
</dbReference>
<evidence type="ECO:0000313" key="15">
    <source>
        <dbReference type="EMBL" id="GAA3930920.1"/>
    </source>
</evidence>
<dbReference type="InterPro" id="IPR003661">
    <property type="entry name" value="HisK_dim/P_dom"/>
</dbReference>
<dbReference type="PROSITE" id="PS50112">
    <property type="entry name" value="PAS"/>
    <property type="match status" value="2"/>
</dbReference>
<evidence type="ECO:0000256" key="3">
    <source>
        <dbReference type="ARBA" id="ARBA00012438"/>
    </source>
</evidence>
<dbReference type="EC" id="2.7.13.3" evidence="3"/>
<dbReference type="InterPro" id="IPR001610">
    <property type="entry name" value="PAC"/>
</dbReference>
<evidence type="ECO:0000259" key="13">
    <source>
        <dbReference type="PROSITE" id="PS50113"/>
    </source>
</evidence>
<dbReference type="CDD" id="cd17546">
    <property type="entry name" value="REC_hyHK_CKI1_RcsC-like"/>
    <property type="match status" value="1"/>
</dbReference>
<dbReference type="SMART" id="SM00387">
    <property type="entry name" value="HATPase_c"/>
    <property type="match status" value="1"/>
</dbReference>
<comment type="caution">
    <text evidence="15">The sequence shown here is derived from an EMBL/GenBank/DDBJ whole genome shotgun (WGS) entry which is preliminary data.</text>
</comment>
<dbReference type="PROSITE" id="PS50110">
    <property type="entry name" value="RESPONSE_REGULATORY"/>
    <property type="match status" value="2"/>
</dbReference>
<dbReference type="Gene3D" id="6.10.340.10">
    <property type="match status" value="1"/>
</dbReference>
<dbReference type="PROSITE" id="PS50885">
    <property type="entry name" value="HAMP"/>
    <property type="match status" value="1"/>
</dbReference>
<feature type="domain" description="PAS" evidence="12">
    <location>
        <begin position="534"/>
        <end position="604"/>
    </location>
</feature>
<comment type="subcellular location">
    <subcellularLocation>
        <location evidence="2">Membrane</location>
    </subcellularLocation>
</comment>
<feature type="modified residue" description="4-aspartylphosphate" evidence="7">
    <location>
        <position position="997"/>
    </location>
</feature>